<organism evidence="1 2">
    <name type="scientific">Rhodopirellula sallentina SM41</name>
    <dbReference type="NCBI Taxonomy" id="1263870"/>
    <lineage>
        <taxon>Bacteria</taxon>
        <taxon>Pseudomonadati</taxon>
        <taxon>Planctomycetota</taxon>
        <taxon>Planctomycetia</taxon>
        <taxon>Pirellulales</taxon>
        <taxon>Pirellulaceae</taxon>
        <taxon>Rhodopirellula</taxon>
    </lineage>
</organism>
<evidence type="ECO:0000313" key="1">
    <source>
        <dbReference type="EMBL" id="EMI54371.1"/>
    </source>
</evidence>
<sequence>MSAAIPNLVYETSTNNRVDTLRNTQVYRIEARQNPNACFQWNDFTTFRWMTAKRFASFSISN</sequence>
<dbReference type="EMBL" id="ANOH01000280">
    <property type="protein sequence ID" value="EMI54371.1"/>
    <property type="molecule type" value="Genomic_DNA"/>
</dbReference>
<accession>M5U937</accession>
<gene>
    <name evidence="1" type="ORF">RSSM_04196</name>
</gene>
<name>M5U937_9BACT</name>
<reference evidence="1 2" key="1">
    <citation type="journal article" date="2013" name="Mar. Genomics">
        <title>Expression of sulfatases in Rhodopirellula baltica and the diversity of sulfatases in the genus Rhodopirellula.</title>
        <authorList>
            <person name="Wegner C.E."/>
            <person name="Richter-Heitmann T."/>
            <person name="Klindworth A."/>
            <person name="Klockow C."/>
            <person name="Richter M."/>
            <person name="Achstetter T."/>
            <person name="Glockner F.O."/>
            <person name="Harder J."/>
        </authorList>
    </citation>
    <scope>NUCLEOTIDE SEQUENCE [LARGE SCALE GENOMIC DNA]</scope>
    <source>
        <strain evidence="1 2">SM41</strain>
    </source>
</reference>
<keyword evidence="2" id="KW-1185">Reference proteome</keyword>
<dbReference type="AlphaFoldDB" id="M5U937"/>
<proteinExistence type="predicted"/>
<protein>
    <submittedName>
        <fullName evidence="1">Uncharacterized protein</fullName>
    </submittedName>
</protein>
<comment type="caution">
    <text evidence="1">The sequence shown here is derived from an EMBL/GenBank/DDBJ whole genome shotgun (WGS) entry which is preliminary data.</text>
</comment>
<dbReference type="Proteomes" id="UP000011885">
    <property type="component" value="Unassembled WGS sequence"/>
</dbReference>
<evidence type="ECO:0000313" key="2">
    <source>
        <dbReference type="Proteomes" id="UP000011885"/>
    </source>
</evidence>